<dbReference type="Gene3D" id="3.30.700.10">
    <property type="entry name" value="Glycoprotein, Type 4 Pilin"/>
    <property type="match status" value="1"/>
</dbReference>
<keyword evidence="2" id="KW-1133">Transmembrane helix</keyword>
<dbReference type="PROSITE" id="PS00409">
    <property type="entry name" value="PROKAR_NTER_METHYL"/>
    <property type="match status" value="1"/>
</dbReference>
<keyword evidence="2" id="KW-0812">Transmembrane</keyword>
<evidence type="ECO:0000256" key="1">
    <source>
        <dbReference type="SAM" id="MobiDB-lite"/>
    </source>
</evidence>
<keyword evidence="4" id="KW-1185">Reference proteome</keyword>
<dbReference type="InterPro" id="IPR045584">
    <property type="entry name" value="Pilin-like"/>
</dbReference>
<accession>A0A5B9QAK9</accession>
<organism evidence="3 4">
    <name type="scientific">Bythopirellula goksoeyrii</name>
    <dbReference type="NCBI Taxonomy" id="1400387"/>
    <lineage>
        <taxon>Bacteria</taxon>
        <taxon>Pseudomonadati</taxon>
        <taxon>Planctomycetota</taxon>
        <taxon>Planctomycetia</taxon>
        <taxon>Pirellulales</taxon>
        <taxon>Lacipirellulaceae</taxon>
        <taxon>Bythopirellula</taxon>
    </lineage>
</organism>
<feature type="transmembrane region" description="Helical" evidence="2">
    <location>
        <begin position="44"/>
        <end position="66"/>
    </location>
</feature>
<gene>
    <name evidence="3" type="ORF">Pr1d_17720</name>
</gene>
<reference evidence="3 4" key="1">
    <citation type="submission" date="2019-08" db="EMBL/GenBank/DDBJ databases">
        <title>Deep-cultivation of Planctomycetes and their phenomic and genomic characterization uncovers novel biology.</title>
        <authorList>
            <person name="Wiegand S."/>
            <person name="Jogler M."/>
            <person name="Boedeker C."/>
            <person name="Pinto D."/>
            <person name="Vollmers J."/>
            <person name="Rivas-Marin E."/>
            <person name="Kohn T."/>
            <person name="Peeters S.H."/>
            <person name="Heuer A."/>
            <person name="Rast P."/>
            <person name="Oberbeckmann S."/>
            <person name="Bunk B."/>
            <person name="Jeske O."/>
            <person name="Meyerdierks A."/>
            <person name="Storesund J.E."/>
            <person name="Kallscheuer N."/>
            <person name="Luecker S."/>
            <person name="Lage O.M."/>
            <person name="Pohl T."/>
            <person name="Merkel B.J."/>
            <person name="Hornburger P."/>
            <person name="Mueller R.-W."/>
            <person name="Bruemmer F."/>
            <person name="Labrenz M."/>
            <person name="Spormann A.M."/>
            <person name="Op den Camp H."/>
            <person name="Overmann J."/>
            <person name="Amann R."/>
            <person name="Jetten M.S.M."/>
            <person name="Mascher T."/>
            <person name="Medema M.H."/>
            <person name="Devos D.P."/>
            <person name="Kaster A.-K."/>
            <person name="Ovreas L."/>
            <person name="Rohde M."/>
            <person name="Galperin M.Y."/>
            <person name="Jogler C."/>
        </authorList>
    </citation>
    <scope>NUCLEOTIDE SEQUENCE [LARGE SCALE GENOMIC DNA]</scope>
    <source>
        <strain evidence="3 4">Pr1d</strain>
    </source>
</reference>
<dbReference type="Proteomes" id="UP000323917">
    <property type="component" value="Chromosome"/>
</dbReference>
<feature type="region of interest" description="Disordered" evidence="1">
    <location>
        <begin position="257"/>
        <end position="292"/>
    </location>
</feature>
<dbReference type="NCBIfam" id="TIGR02532">
    <property type="entry name" value="IV_pilin_GFxxxE"/>
    <property type="match status" value="1"/>
</dbReference>
<sequence>MKLNADCRMRSAELIRIRNAEFGMRNLYTHSPFRTPHSAFRSGVTLIELLIAVAIIATLSAVFLGASRSAMESARAARTKTTIAKLHTLLMEQYASYMTRQVDIDIPSGTDPQVRNDLLVIGRRELMKYEMPDRWSDVDLLANPLNKPTSTAQGSRDRSTVVLRNVPAVARMYYRRFEKALATTNNDMGKVNQNGSAECLYLTIMLLTGDGEARTLFSPQDIGDTDEDGAPEFLDGWGNPIRWVRWPAGFALKSSLMTGDTDSDHDPFDPFHRDSVDEPTNPKQPPVSSYPSQLQGFVSRLRDNNPAFRLVPLIFSSGPDGIGDVSTRTDNITDPSTADPYYLDPYTWDTTYNAYQFGSTGDNPDDPDGDDNSIDNIHNHVIDNR</sequence>
<feature type="region of interest" description="Disordered" evidence="1">
    <location>
        <begin position="357"/>
        <end position="385"/>
    </location>
</feature>
<name>A0A5B9QAK9_9BACT</name>
<dbReference type="KEGG" id="bgok:Pr1d_17720"/>
<dbReference type="AlphaFoldDB" id="A0A5B9QAK9"/>
<proteinExistence type="predicted"/>
<keyword evidence="2" id="KW-0472">Membrane</keyword>
<dbReference type="SUPFAM" id="SSF54523">
    <property type="entry name" value="Pili subunits"/>
    <property type="match status" value="1"/>
</dbReference>
<dbReference type="OrthoDB" id="253619at2"/>
<evidence type="ECO:0008006" key="5">
    <source>
        <dbReference type="Google" id="ProtNLM"/>
    </source>
</evidence>
<protein>
    <recommendedName>
        <fullName evidence="5">Type II secretion system protein G</fullName>
    </recommendedName>
</protein>
<evidence type="ECO:0000256" key="2">
    <source>
        <dbReference type="SAM" id="Phobius"/>
    </source>
</evidence>
<dbReference type="Pfam" id="PF07963">
    <property type="entry name" value="N_methyl"/>
    <property type="match status" value="1"/>
</dbReference>
<dbReference type="EMBL" id="CP042913">
    <property type="protein sequence ID" value="QEG34492.1"/>
    <property type="molecule type" value="Genomic_DNA"/>
</dbReference>
<feature type="compositionally biased region" description="Acidic residues" evidence="1">
    <location>
        <begin position="363"/>
        <end position="373"/>
    </location>
</feature>
<dbReference type="InterPro" id="IPR012902">
    <property type="entry name" value="N_methyl_site"/>
</dbReference>
<evidence type="ECO:0000313" key="4">
    <source>
        <dbReference type="Proteomes" id="UP000323917"/>
    </source>
</evidence>
<evidence type="ECO:0000313" key="3">
    <source>
        <dbReference type="EMBL" id="QEG34492.1"/>
    </source>
</evidence>
<feature type="compositionally biased region" description="Basic and acidic residues" evidence="1">
    <location>
        <begin position="262"/>
        <end position="276"/>
    </location>
</feature>